<reference evidence="2" key="1">
    <citation type="submission" date="2019-04" db="EMBL/GenBank/DDBJ databases">
        <title>Sequencing of skin fungus with MAO and IRED activity.</title>
        <authorList>
            <person name="Marsaioli A.J."/>
            <person name="Bonatto J.M.C."/>
            <person name="Reis Junior O."/>
        </authorList>
    </citation>
    <scope>NUCLEOTIDE SEQUENCE</scope>
    <source>
        <strain evidence="2">28M1</strain>
    </source>
</reference>
<dbReference type="OrthoDB" id="3785169at2759"/>
<comment type="caution">
    <text evidence="2">The sequence shown here is derived from an EMBL/GenBank/DDBJ whole genome shotgun (WGS) entry which is preliminary data.</text>
</comment>
<sequence length="317" mass="35114">MGPLPYSIRWTAKLICRDLKGLAASCTSKAHRILSSTSGASDRTVSNEREDTFACAPSHRNEVENEPLIDAEGLRDGTSPCTASSPSSGTESNSPSTLPINVSEAGREACVILYCLLSQKLKDLYASRERDLSLVERWTFRGACLLHTATQYCASNLTYGILNPGSSSLNETALLLEILRRYISFSKGQWLTWLEEFSTSETLEPSTSRVSQTPMMPFTKTDATSRRHDSVYDTLSMERLSNPTSALLWYTIFLGATDRTKMIQAAEYLLGHVWPEKDASALLEIVGDPAKQLPEDYYIELRKELGPLLYPGHNAPC</sequence>
<accession>A0A9P4WPB3</accession>
<dbReference type="EMBL" id="SWKV01000039">
    <property type="protein sequence ID" value="KAF3037970.1"/>
    <property type="molecule type" value="Genomic_DNA"/>
</dbReference>
<evidence type="ECO:0000256" key="1">
    <source>
        <dbReference type="SAM" id="MobiDB-lite"/>
    </source>
</evidence>
<gene>
    <name evidence="2" type="ORF">E8E12_006964</name>
</gene>
<dbReference type="Proteomes" id="UP000758155">
    <property type="component" value="Unassembled WGS sequence"/>
</dbReference>
<name>A0A9P4WPB3_9PLEO</name>
<dbReference type="AlphaFoldDB" id="A0A9P4WPB3"/>
<proteinExistence type="predicted"/>
<evidence type="ECO:0000313" key="3">
    <source>
        <dbReference type="Proteomes" id="UP000758155"/>
    </source>
</evidence>
<organism evidence="2 3">
    <name type="scientific">Didymella heteroderae</name>
    <dbReference type="NCBI Taxonomy" id="1769908"/>
    <lineage>
        <taxon>Eukaryota</taxon>
        <taxon>Fungi</taxon>
        <taxon>Dikarya</taxon>
        <taxon>Ascomycota</taxon>
        <taxon>Pezizomycotina</taxon>
        <taxon>Dothideomycetes</taxon>
        <taxon>Pleosporomycetidae</taxon>
        <taxon>Pleosporales</taxon>
        <taxon>Pleosporineae</taxon>
        <taxon>Didymellaceae</taxon>
        <taxon>Didymella</taxon>
    </lineage>
</organism>
<keyword evidence="3" id="KW-1185">Reference proteome</keyword>
<feature type="region of interest" description="Disordered" evidence="1">
    <location>
        <begin position="70"/>
        <end position="98"/>
    </location>
</feature>
<feature type="compositionally biased region" description="Low complexity" evidence="1">
    <location>
        <begin position="84"/>
        <end position="97"/>
    </location>
</feature>
<protein>
    <submittedName>
        <fullName evidence="2">Uncharacterized protein</fullName>
    </submittedName>
</protein>
<evidence type="ECO:0000313" key="2">
    <source>
        <dbReference type="EMBL" id="KAF3037970.1"/>
    </source>
</evidence>